<dbReference type="InterPro" id="IPR038519">
    <property type="entry name" value="MCP_C_sf"/>
</dbReference>
<name>A0A6C0K443_9ZZZZ</name>
<dbReference type="InterPro" id="IPR016112">
    <property type="entry name" value="VP_dsDNA_II"/>
</dbReference>
<dbReference type="InterPro" id="IPR036278">
    <property type="entry name" value="Sialidase_sf"/>
</dbReference>
<dbReference type="SUPFAM" id="SSF50939">
    <property type="entry name" value="Sialidases"/>
    <property type="match status" value="1"/>
</dbReference>
<evidence type="ECO:0000259" key="1">
    <source>
        <dbReference type="Pfam" id="PF16903"/>
    </source>
</evidence>
<dbReference type="InterPro" id="IPR031654">
    <property type="entry name" value="Capsid_N"/>
</dbReference>
<feature type="domain" description="Major capsid protein N-terminal" evidence="1">
    <location>
        <begin position="1458"/>
        <end position="1588"/>
    </location>
</feature>
<sequence>MQDERLQPPKGQPRLSSFLTVLVKTGRYATNWVRIDFDTAPDFGKSGIIRLPTKGEMIGRVMLVANMPDISTRQIEAYYTRNPKYLANSNYIMLELYKNRNYVRTTKFNYPTSGIPNTYPVGDLGIAKFMGVQLDDLSIGGLYSITSSLPLTDTSTASFSMTLTDKPFDTEHIDILNKDTFLLGGLLGNNAYIKYSYNGLKWQDIDISVEPFTSLNPMASYPKMIIYNGDQYAAVGNYTASSQSIYVYSPDDIVLTQPSGVGNYIAYNGSQYISVGQWSDRVTGYWFGCILYSTDGISWSSPVDPIGVKPNGICRSVAWVPSRNSWIAVGRWESPLPPPNDTIYMIAKSSDGITWTPQSTTAGNTFTSIANTIAVNGLTVVIGGKFDEPYSSSLMYSTDGGNTWSLPTGPGGTEDGETKAVAWTGYIWVAVGTWINVGESHNTSISVSSDGIAWAPATNPLGTTSGDANTIALSPTEMVIGGKWSLTIPAGAKGTLSKASNIAETYKFGPLIRPTQILNDIVNIKGIALDPVSGRYLLLGSWVDVNGDILGSISITTDITRWGTPFNPIDNTITSSQAFAATTADRDRDKWVVVGYWRYGGSTKGQSIIYSDDITGTTWHYPSSSFTIMTCVPIYGQNTMILTTGNVPNVGDILSTNSYFLSGTYITHINSIAGTVTVTLSSNCINPSNPASTVIEARTDIEGYATNVITDGILGIIIVTGSWTNGSLRISDVDSISSFSPPLLIPGTANGTSYSMIITFQQAGSSTYIVAGQFTNSQNNSPITLANITVITFPSLQIQVNIFMNPLNIDLTKGHVAKGVAFNYNNTHSIYVAVGQWRLLNGSISTIARSTDGITWETPINPPGVTSSDSISGLSVSWNGFQFVATGTWGIGTICISSDGINWAPPTDPAESLGGVNTANNVVWDPNSYNWVICGNWISSLETDIGNVATLDYSIKFSRPVNPQGAVTGKAASIAWNSNTSTWIAATNMDSLDRWTDITASYSGQLSTSSDGLIWTTPFMPVGIQYINNLSQITVIENRTYILGSAAGLRQSTLFSPNGLDWTLSRFSGNMYGYGEGISWNGSIWVLVGSFTNSSWGSIIIGPITTSTDGITWTNPIVPDIPVTQAVQDIYDSDAAKSYGLEYIYNLYSIAWNGRIFVAVGYIQIGIVGTYIRYTIGCVVTSSDGITWTVQTIPVLNNDTTYSTQSISGTYVAWNGQIWVVVGNFGTYPGSITSSSDGISWTNPVHPGHTIVSGAGTAVAWSGSIWVAIGYWSDVDGHIYYITTSTDGITWTTAIDPGSGNIMKDSVDSITWNGTMFIITGSGGPVEPGIIITSLDGLTWSVSSNPNLLRCITSKRVLPYVKPQPFDLTINADSYPQENGYIMTWVRHPVYGTGTQYFANITSQNRLTFTFTATSRTQWLTFGTYYNSESVVDISLNLIQLGGAKNPSDTSLSTTFKTDLVGPHFGWVNGLGHSLIDTASITIGGNLVETIPGQLMEILDEFQTPLEKVSEKNRQLCRSDNGFNQTTYGYSNVSQEVVTHIPFWFSRGDPGCVLPIDALNVDEVRLTINFKPLNSLYYTDSRTVTPAINVEGGGLWPMLNSQFYYQDSSGVVLPNLEPSRQKPLLNPVKAFPHLNMPNTLSLQDTYLLVEYIYLDKAEANRFRIADIQVPIVQHYTIDPVDTNANTYARIPLDIPNPTRDIFFFCQRYEAPSFNAHFLATRDLTTFNNPDPYALWWPDASGLDARYYGTLKPGFSKRRSEPIRWLALNYAETLNRYSTENVGIFRSMLPSLEQRKAPWLNKYIYNIPFGCQNGLNPISTPLGEANLDKVQRINLSLGFHGKTGDVTDTYAERFWVRVYAETYNIFRVYGGRGAMMFAY</sequence>
<dbReference type="Gene3D" id="2.70.9.20">
    <property type="entry name" value="Major capsid protein Vp54"/>
    <property type="match status" value="1"/>
</dbReference>
<dbReference type="SUPFAM" id="SSF49749">
    <property type="entry name" value="Group II dsDNA viruses VP"/>
    <property type="match status" value="1"/>
</dbReference>
<dbReference type="SUPFAM" id="SSF110296">
    <property type="entry name" value="Oligoxyloglucan reducing end-specific cellobiohydrolase"/>
    <property type="match status" value="1"/>
</dbReference>
<dbReference type="EMBL" id="MN740801">
    <property type="protein sequence ID" value="QHU12499.1"/>
    <property type="molecule type" value="Genomic_DNA"/>
</dbReference>
<evidence type="ECO:0000313" key="2">
    <source>
        <dbReference type="EMBL" id="QHU12499.1"/>
    </source>
</evidence>
<dbReference type="Gene3D" id="2.70.9.10">
    <property type="entry name" value="Adenovirus Type 2 Hexon, domain 4"/>
    <property type="match status" value="1"/>
</dbReference>
<proteinExistence type="predicted"/>
<accession>A0A6C0K443</accession>
<protein>
    <recommendedName>
        <fullName evidence="1">Major capsid protein N-terminal domain-containing protein</fullName>
    </recommendedName>
</protein>
<dbReference type="CDD" id="cd15482">
    <property type="entry name" value="Sialidase_non-viral"/>
    <property type="match status" value="1"/>
</dbReference>
<reference evidence="2" key="1">
    <citation type="journal article" date="2020" name="Nature">
        <title>Giant virus diversity and host interactions through global metagenomics.</title>
        <authorList>
            <person name="Schulz F."/>
            <person name="Roux S."/>
            <person name="Paez-Espino D."/>
            <person name="Jungbluth S."/>
            <person name="Walsh D.A."/>
            <person name="Denef V.J."/>
            <person name="McMahon K.D."/>
            <person name="Konstantinidis K.T."/>
            <person name="Eloe-Fadrosh E.A."/>
            <person name="Kyrpides N.C."/>
            <person name="Woyke T."/>
        </authorList>
    </citation>
    <scope>NUCLEOTIDE SEQUENCE</scope>
    <source>
        <strain evidence="2">GVMAG-S-1101171-110</strain>
    </source>
</reference>
<organism evidence="2">
    <name type="scientific">viral metagenome</name>
    <dbReference type="NCBI Taxonomy" id="1070528"/>
    <lineage>
        <taxon>unclassified sequences</taxon>
        <taxon>metagenomes</taxon>
        <taxon>organismal metagenomes</taxon>
    </lineage>
</organism>
<dbReference type="Pfam" id="PF16903">
    <property type="entry name" value="Capsid_N"/>
    <property type="match status" value="1"/>
</dbReference>